<evidence type="ECO:0000313" key="3">
    <source>
        <dbReference type="Proteomes" id="UP000002038"/>
    </source>
</evidence>
<reference evidence="3" key="1">
    <citation type="journal article" date="2015" name="PLoS Genet.">
        <title>The dynamic genome and transcriptome of the human fungal pathogen Blastomyces and close relative Emmonsia.</title>
        <authorList>
            <person name="Munoz J.F."/>
            <person name="Gauthier G.M."/>
            <person name="Desjardins C.A."/>
            <person name="Gallo J.E."/>
            <person name="Holder J."/>
            <person name="Sullivan T.D."/>
            <person name="Marty A.J."/>
            <person name="Carmen J.C."/>
            <person name="Chen Z."/>
            <person name="Ding L."/>
            <person name="Gujja S."/>
            <person name="Magrini V."/>
            <person name="Misas E."/>
            <person name="Mitreva M."/>
            <person name="Priest M."/>
            <person name="Saif S."/>
            <person name="Whiston E.A."/>
            <person name="Young S."/>
            <person name="Zeng Q."/>
            <person name="Goldman W.E."/>
            <person name="Mardis E.R."/>
            <person name="Taylor J.W."/>
            <person name="McEwen J.G."/>
            <person name="Clay O.K."/>
            <person name="Klein B.S."/>
            <person name="Cuomo C.A."/>
        </authorList>
    </citation>
    <scope>NUCLEOTIDE SEQUENCE [LARGE SCALE GENOMIC DNA]</scope>
    <source>
        <strain evidence="3">SLH14081</strain>
    </source>
</reference>
<proteinExistence type="predicted"/>
<evidence type="ECO:0000313" key="2">
    <source>
        <dbReference type="EMBL" id="OAT10592.1"/>
    </source>
</evidence>
<dbReference type="VEuPathDB" id="FungiDB:BDBG_06412"/>
<dbReference type="EMBL" id="GG657460">
    <property type="protein sequence ID" value="OAT10592.1"/>
    <property type="molecule type" value="Genomic_DNA"/>
</dbReference>
<dbReference type="RefSeq" id="XP_002623564.1">
    <property type="nucleotide sequence ID" value="XM_002623518.1"/>
</dbReference>
<dbReference type="Proteomes" id="UP000002038">
    <property type="component" value="Unassembled WGS sequence"/>
</dbReference>
<protein>
    <submittedName>
        <fullName evidence="2">Uncharacterized protein</fullName>
    </submittedName>
</protein>
<accession>A0A179UW12</accession>
<name>A0A179UW12_BLAGS</name>
<evidence type="ECO:0000256" key="1">
    <source>
        <dbReference type="SAM" id="MobiDB-lite"/>
    </source>
</evidence>
<feature type="region of interest" description="Disordered" evidence="1">
    <location>
        <begin position="58"/>
        <end position="82"/>
    </location>
</feature>
<dbReference type="AlphaFoldDB" id="A0A179UW12"/>
<dbReference type="KEGG" id="bgh:BDBG_06412"/>
<dbReference type="GeneID" id="8503467"/>
<sequence length="114" mass="13065">MSTFNDLQLQFLDWELLRLSFAREEAAQHSIQRLQHHSVHAVTSRSYSFQPAAPIVDRSSADRTQPMEGIQQGSVTKEESFAAQHNEDSRIWQTELHRIRRSSFVGGRISTGEL</sequence>
<gene>
    <name evidence="2" type="ORF">BDBG_06412</name>
</gene>
<keyword evidence="3" id="KW-1185">Reference proteome</keyword>
<organism evidence="2 3">
    <name type="scientific">Blastomyces gilchristii (strain SLH14081)</name>
    <name type="common">Blastomyces dermatitidis</name>
    <dbReference type="NCBI Taxonomy" id="559298"/>
    <lineage>
        <taxon>Eukaryota</taxon>
        <taxon>Fungi</taxon>
        <taxon>Dikarya</taxon>
        <taxon>Ascomycota</taxon>
        <taxon>Pezizomycotina</taxon>
        <taxon>Eurotiomycetes</taxon>
        <taxon>Eurotiomycetidae</taxon>
        <taxon>Onygenales</taxon>
        <taxon>Ajellomycetaceae</taxon>
        <taxon>Blastomyces</taxon>
    </lineage>
</organism>